<evidence type="ECO:0000313" key="1">
    <source>
        <dbReference type="EMBL" id="KAI3354867.1"/>
    </source>
</evidence>
<evidence type="ECO:0000313" key="2">
    <source>
        <dbReference type="Proteomes" id="UP000831701"/>
    </source>
</evidence>
<organism evidence="1 2">
    <name type="scientific">Scortum barcoo</name>
    <name type="common">barcoo grunter</name>
    <dbReference type="NCBI Taxonomy" id="214431"/>
    <lineage>
        <taxon>Eukaryota</taxon>
        <taxon>Metazoa</taxon>
        <taxon>Chordata</taxon>
        <taxon>Craniata</taxon>
        <taxon>Vertebrata</taxon>
        <taxon>Euteleostomi</taxon>
        <taxon>Actinopterygii</taxon>
        <taxon>Neopterygii</taxon>
        <taxon>Teleostei</taxon>
        <taxon>Neoteleostei</taxon>
        <taxon>Acanthomorphata</taxon>
        <taxon>Eupercaria</taxon>
        <taxon>Centrarchiformes</taxon>
        <taxon>Terapontoidei</taxon>
        <taxon>Terapontidae</taxon>
        <taxon>Scortum</taxon>
    </lineage>
</organism>
<comment type="caution">
    <text evidence="1">The sequence shown here is derived from an EMBL/GenBank/DDBJ whole genome shotgun (WGS) entry which is preliminary data.</text>
</comment>
<gene>
    <name evidence="1" type="ORF">L3Q82_004664</name>
</gene>
<sequence length="1608" mass="173693">MDPRNGYLDSHYSKYTGPKMVAAPDNLAPQSSILSGGDKGFLHPGTLLSLLLLLFLHSRSLPPSCPPPPLPPILGFSQTGCFDVAQCDWAAVGHGAAAALLGHWAGGPLGADSSAAQSVGLSGARHFQLHHSSSPPSILPCQSMTDIPKDAYIYEPSPVPPLHMPPALAGSPAFSDISLIRISPQRNPSVGAESPFHPPHPYINPYMDYIRSLHSSPSISVLSATRGLSPADAPHTGLTTAEYYHQMALLAGHRSPYTTDLLPSVAATAGASSASALHMEYLQAMDSSRFSSPRLPSRPSRKRPLPISPLSEHSFDLQTMIRNSPNSLVTMLNNSRSSSSTSGSYGHLSAGAISPALSFAYPPTPVALHVHQQLIGRQPGIVGSAFGHSPPLIHPSPAFATQRPVPGIPPSGLSASERSVVSNDSSQTKPTSESAVSSTGDPMHHKRSKMKPEEELPSPGAVSVQDHPDGMTLVKEEGDKDESKQEPEVVYETNCHWENCCREFDTQEQLVQHINNDHIHGEKKEFVCRWEECSREQKPFKAQYMLVVHMRRHTGEKPHKCTFEGCAKAYSRLENLKTHLRSHTGEKPYVCEHEGCNKAFSNASDRAKHQNRTHSNEKPYVCKIPGCTKRYTDPSSLRKHVKTVHGPEAHVTKKQRGDYPRPPPQPREPGGNSQGRSPGQMPLGGYTDQREYNHATSKQDECLQVKSIKTEKPMTSQPSPGSQSTCSSDQSPISTYPSSGVQLAVSAGRSPGEGLEEDEEKDDNEEEADEECEGEPAPIMDSTVSTATTAMLTLQARRSVGRPLRWMEHIKMERLKQVNGALPRLGPLSPTPPPKGSCLGRQWGVSAPQPPAHAELGSTELTVLNLLRDRRDSSGSATSSAYLSSSRRSSGISPCFSSRRSSQASQSEGTMAAAHHRRLHNLSSTDSYDPISTDASRRSSEASQYGGGTGGGGGGIFSATGGPPPTPLPNMERMSLKTRMAMMDEGGSNHSLPPLVRPHRCSDSTNGYTNGYMGHAGYRRRVLYPGEGPLNGNRRASDPVRTQASDIYSLPPVQRFNSLNNLHPLPPLSNHSTPETRNLSLQNYTRSEGNLQRGLQHSPYTPSIAEHAALEALAMEDEVEAGLLLGDDDMLPDDLVQYLHSQVQVDGGSYMHLEDQIASSQRDASHPSMEETEQIQPSVLNMSFPGTHSLLQQQQPVERKSPSKLPIQWNEVSSGSADRSPQREQNHQIQCGRWSEHGPISAPFGRFANMVVQQQVSLDFQNSCAQANQSQSACCVNPGVKLETSPNSCMEMRGTGHNSTNAFGRTNFSQIIGGPLPQGFKHQASNGPQKQSPFQQNHNSSTSCHVGNNLIPNRASMENLPSLSQGTAFHHNRQVHAPRPPINSYRNLVRTQQYLSPENSGEIQTNLNQQQQLQRSGDHCSLAHQVSGLKLEATDHGYLEQGFNDCLSYEPVDCKASSFPVLEEQCLLDSVAESAGQGGVSGDGTSVALLSPGTDQVTSTVDGNVPAVLDEGVGLDFGAMLEDGFDQGSLVSGVLSPSIFQGLSRTSSRLTTPRASATFHSVAPGLNNMAIGDMSSLLTTLAEESKFLAIMQSLWVGCFAAEFLSELV</sequence>
<protein>
    <submittedName>
        <fullName evidence="1">Uncharacterized protein</fullName>
    </submittedName>
</protein>
<reference evidence="1" key="1">
    <citation type="submission" date="2022-04" db="EMBL/GenBank/DDBJ databases">
        <title>Jade perch genome.</title>
        <authorList>
            <person name="Chao B."/>
        </authorList>
    </citation>
    <scope>NUCLEOTIDE SEQUENCE</scope>
    <source>
        <strain evidence="1">CB-2022</strain>
    </source>
</reference>
<accession>A0ACB8VGR9</accession>
<keyword evidence="2" id="KW-1185">Reference proteome</keyword>
<dbReference type="Proteomes" id="UP000831701">
    <property type="component" value="Chromosome 21"/>
</dbReference>
<dbReference type="EMBL" id="CM041551">
    <property type="protein sequence ID" value="KAI3354867.1"/>
    <property type="molecule type" value="Genomic_DNA"/>
</dbReference>
<name>A0ACB8VGR9_9TELE</name>
<proteinExistence type="predicted"/>